<keyword evidence="4" id="KW-1185">Reference proteome</keyword>
<dbReference type="InterPro" id="IPR016040">
    <property type="entry name" value="NAD(P)-bd_dom"/>
</dbReference>
<gene>
    <name evidence="2" type="ORF">GBO79_06535</name>
    <name evidence="3" type="ORF">ITQ97_05705</name>
</gene>
<dbReference type="PANTHER" id="PTHR43355:SF2">
    <property type="entry name" value="FLAVIN REDUCTASE (NADPH)"/>
    <property type="match status" value="1"/>
</dbReference>
<evidence type="ECO:0000313" key="3">
    <source>
        <dbReference type="EMBL" id="MBF7127299.1"/>
    </source>
</evidence>
<feature type="domain" description="NAD(P)-binding" evidence="1">
    <location>
        <begin position="8"/>
        <end position="189"/>
    </location>
</feature>
<protein>
    <submittedName>
        <fullName evidence="3">NAD(P)H-binding protein</fullName>
    </submittedName>
</protein>
<dbReference type="EMBL" id="JADOFV010000003">
    <property type="protein sequence ID" value="MBF7127299.1"/>
    <property type="molecule type" value="Genomic_DNA"/>
</dbReference>
<reference evidence="3" key="4">
    <citation type="submission" date="2020-11" db="EMBL/GenBank/DDBJ databases">
        <title>Antibiotic susceptibility profiles of Pediococcus pentosaceus from various origins and their implications for the safety assessment of strains with food-technology applications.</title>
        <authorList>
            <person name="Shani N."/>
            <person name="Oberhaensli S."/>
            <person name="Arias E."/>
        </authorList>
    </citation>
    <scope>NUCLEOTIDE SEQUENCE</scope>
    <source>
        <strain evidence="3">FAM 19164</strain>
    </source>
</reference>
<name>A0A6L5A343_PEDPE</name>
<dbReference type="Proteomes" id="UP000743107">
    <property type="component" value="Unassembled WGS sequence"/>
</dbReference>
<dbReference type="GO" id="GO:0042602">
    <property type="term" value="F:riboflavin reductase (NADPH) activity"/>
    <property type="evidence" value="ECO:0007669"/>
    <property type="project" value="TreeGrafter"/>
</dbReference>
<dbReference type="Pfam" id="PF13460">
    <property type="entry name" value="NAD_binding_10"/>
    <property type="match status" value="1"/>
</dbReference>
<accession>A0A6L5A343</accession>
<dbReference type="Proteomes" id="UP000472573">
    <property type="component" value="Unassembled WGS sequence"/>
</dbReference>
<reference evidence="4" key="3">
    <citation type="submission" date="2020-03" db="EMBL/GenBank/DDBJ databases">
        <title>SpeciesPrimer: A bioinformatics pipeline dedicated to the design of qPCR primers for the quantification of bacterial species.</title>
        <authorList>
            <person name="Dreier M."/>
            <person name="Berthoud H."/>
            <person name="Shani N."/>
            <person name="Wechsler D."/>
            <person name="Junier P."/>
        </authorList>
    </citation>
    <scope>NUCLEOTIDE SEQUENCE [LARGE SCALE GENOMIC DNA]</scope>
    <source>
        <strain evidence="4">FAM13073</strain>
    </source>
</reference>
<dbReference type="EMBL" id="WENB01000003">
    <property type="protein sequence ID" value="KAF0413607.1"/>
    <property type="molecule type" value="Genomic_DNA"/>
</dbReference>
<organism evidence="3 5">
    <name type="scientific">Pediococcus pentosaceus</name>
    <dbReference type="NCBI Taxonomy" id="1255"/>
    <lineage>
        <taxon>Bacteria</taxon>
        <taxon>Bacillati</taxon>
        <taxon>Bacillota</taxon>
        <taxon>Bacilli</taxon>
        <taxon>Lactobacillales</taxon>
        <taxon>Lactobacillaceae</taxon>
        <taxon>Pediococcus</taxon>
    </lineage>
</organism>
<evidence type="ECO:0000313" key="2">
    <source>
        <dbReference type="EMBL" id="KAF0413607.1"/>
    </source>
</evidence>
<proteinExistence type="predicted"/>
<dbReference type="SUPFAM" id="SSF51735">
    <property type="entry name" value="NAD(P)-binding Rossmann-fold domains"/>
    <property type="match status" value="1"/>
</dbReference>
<evidence type="ECO:0000313" key="4">
    <source>
        <dbReference type="Proteomes" id="UP000472573"/>
    </source>
</evidence>
<dbReference type="AlphaFoldDB" id="A0A6L5A343"/>
<dbReference type="GO" id="GO:0004074">
    <property type="term" value="F:biliverdin reductase [NAD(P)H] activity"/>
    <property type="evidence" value="ECO:0007669"/>
    <property type="project" value="TreeGrafter"/>
</dbReference>
<dbReference type="InterPro" id="IPR051606">
    <property type="entry name" value="Polyketide_Oxido-like"/>
</dbReference>
<dbReference type="RefSeq" id="WP_060743390.1">
    <property type="nucleotide sequence ID" value="NZ_JABJXG010000010.1"/>
</dbReference>
<evidence type="ECO:0000259" key="1">
    <source>
        <dbReference type="Pfam" id="PF13460"/>
    </source>
</evidence>
<dbReference type="PANTHER" id="PTHR43355">
    <property type="entry name" value="FLAVIN REDUCTASE (NADPH)"/>
    <property type="match status" value="1"/>
</dbReference>
<dbReference type="Gene3D" id="3.40.50.720">
    <property type="entry name" value="NAD(P)-binding Rossmann-like Domain"/>
    <property type="match status" value="1"/>
</dbReference>
<dbReference type="InterPro" id="IPR036291">
    <property type="entry name" value="NAD(P)-bd_dom_sf"/>
</dbReference>
<reference evidence="2" key="2">
    <citation type="submission" date="2019-12" db="EMBL/GenBank/DDBJ databases">
        <title>SpeciesPrimer: A bioinformatics pipeline dedicated to the design of qPCR primers for the quantification of bacterial species.</title>
        <authorList>
            <person name="Dreier M."/>
            <person name="Berthoud H."/>
            <person name="Shani N."/>
            <person name="Wechsler D."/>
            <person name="Junier P."/>
        </authorList>
    </citation>
    <scope>NUCLEOTIDE SEQUENCE</scope>
    <source>
        <strain evidence="2">FAM13073</strain>
    </source>
</reference>
<sequence length="212" mass="23768">MKNVLILGATSNISKYLIPKLLNQSGGHLTLFARKATQRLAQYADEQRITLVDGDWNQPEDLQKVMVGQEIVFMATGHFEQANRNVVSAMKNAQVTRIIIAGGLGIYDEVVGKFGEWNARMMGDYTSIKKAALVFDQSGLDYTFLRMSWLYDQDGNENFELVPKGQPMKGTQVTRQAVANFIAQVVEHPEYVSQQSVGIVEPNTAWDKPSFY</sequence>
<comment type="caution">
    <text evidence="3">The sequence shown here is derived from an EMBL/GenBank/DDBJ whole genome shotgun (WGS) entry which is preliminary data.</text>
</comment>
<reference evidence="2" key="1">
    <citation type="submission" date="2019-10" db="EMBL/GenBank/DDBJ databases">
        <authorList>
            <person name="Irmler S."/>
            <person name="Berthoud H."/>
            <person name="Roetschi A."/>
            <person name="Arias E."/>
            <person name="Shani N."/>
            <person name="Wuethrich D."/>
            <person name="Bruggmann R."/>
        </authorList>
    </citation>
    <scope>NUCLEOTIDE SEQUENCE</scope>
    <source>
        <strain evidence="2">FAM13073</strain>
    </source>
</reference>
<evidence type="ECO:0000313" key="5">
    <source>
        <dbReference type="Proteomes" id="UP000743107"/>
    </source>
</evidence>